<evidence type="ECO:0000313" key="2">
    <source>
        <dbReference type="EMBL" id="VEN59309.1"/>
    </source>
</evidence>
<name>A0A653DH38_CALMS</name>
<reference evidence="2 3" key="1">
    <citation type="submission" date="2019-01" db="EMBL/GenBank/DDBJ databases">
        <authorList>
            <person name="Sayadi A."/>
        </authorList>
    </citation>
    <scope>NUCLEOTIDE SEQUENCE [LARGE SCALE GENOMIC DNA]</scope>
</reference>
<feature type="region of interest" description="Disordered" evidence="1">
    <location>
        <begin position="1"/>
        <end position="35"/>
    </location>
</feature>
<feature type="compositionally biased region" description="Basic and acidic residues" evidence="1">
    <location>
        <begin position="7"/>
        <end position="16"/>
    </location>
</feature>
<sequence>EPDPEIPETRHEKNQKPEAVSPGSHRSASGGWQTDKTLKLKTRLSVSQSVAAGLSQVALERNDRAARFRGVFFYNAHNRACM</sequence>
<keyword evidence="3" id="KW-1185">Reference proteome</keyword>
<dbReference type="EMBL" id="CAACVG010011975">
    <property type="protein sequence ID" value="VEN59309.1"/>
    <property type="molecule type" value="Genomic_DNA"/>
</dbReference>
<evidence type="ECO:0000313" key="3">
    <source>
        <dbReference type="Proteomes" id="UP000410492"/>
    </source>
</evidence>
<feature type="compositionally biased region" description="Polar residues" evidence="1">
    <location>
        <begin position="24"/>
        <end position="35"/>
    </location>
</feature>
<evidence type="ECO:0000256" key="1">
    <source>
        <dbReference type="SAM" id="MobiDB-lite"/>
    </source>
</evidence>
<accession>A0A653DH38</accession>
<gene>
    <name evidence="2" type="ORF">CALMAC_LOCUS17372</name>
</gene>
<proteinExistence type="predicted"/>
<organism evidence="2 3">
    <name type="scientific">Callosobruchus maculatus</name>
    <name type="common">Southern cowpea weevil</name>
    <name type="synonym">Pulse bruchid</name>
    <dbReference type="NCBI Taxonomy" id="64391"/>
    <lineage>
        <taxon>Eukaryota</taxon>
        <taxon>Metazoa</taxon>
        <taxon>Ecdysozoa</taxon>
        <taxon>Arthropoda</taxon>
        <taxon>Hexapoda</taxon>
        <taxon>Insecta</taxon>
        <taxon>Pterygota</taxon>
        <taxon>Neoptera</taxon>
        <taxon>Endopterygota</taxon>
        <taxon>Coleoptera</taxon>
        <taxon>Polyphaga</taxon>
        <taxon>Cucujiformia</taxon>
        <taxon>Chrysomeloidea</taxon>
        <taxon>Chrysomelidae</taxon>
        <taxon>Bruchinae</taxon>
        <taxon>Bruchini</taxon>
        <taxon>Callosobruchus</taxon>
    </lineage>
</organism>
<feature type="non-terminal residue" evidence="2">
    <location>
        <position position="1"/>
    </location>
</feature>
<dbReference type="AlphaFoldDB" id="A0A653DH38"/>
<dbReference type="Proteomes" id="UP000410492">
    <property type="component" value="Unassembled WGS sequence"/>
</dbReference>
<protein>
    <submittedName>
        <fullName evidence="2">Uncharacterized protein</fullName>
    </submittedName>
</protein>